<comment type="subunit">
    <text evidence="8">Homodimer.</text>
</comment>
<dbReference type="SUPFAM" id="SSF69742">
    <property type="entry name" value="Glutamyl tRNA-reductase catalytic, N-terminal domain"/>
    <property type="match status" value="1"/>
</dbReference>
<evidence type="ECO:0000259" key="15">
    <source>
        <dbReference type="Pfam" id="PF01488"/>
    </source>
</evidence>
<dbReference type="PANTHER" id="PTHR43013">
    <property type="entry name" value="GLUTAMYL-TRNA REDUCTASE"/>
    <property type="match status" value="1"/>
</dbReference>
<dbReference type="RefSeq" id="WP_025345032.1">
    <property type="nucleotide sequence ID" value="NZ_CP017111.1"/>
</dbReference>
<dbReference type="GO" id="GO:0050661">
    <property type="term" value="F:NADP binding"/>
    <property type="evidence" value="ECO:0007669"/>
    <property type="project" value="InterPro"/>
</dbReference>
<evidence type="ECO:0000313" key="17">
    <source>
        <dbReference type="EMBL" id="AOO65451.1"/>
    </source>
</evidence>
<dbReference type="KEGG" id="shal:SHALO_1680"/>
<evidence type="ECO:0000259" key="16">
    <source>
        <dbReference type="Pfam" id="PF05201"/>
    </source>
</evidence>
<gene>
    <name evidence="8" type="primary">hemA</name>
    <name evidence="17" type="ORF">SHALO_1680</name>
</gene>
<dbReference type="NCBIfam" id="TIGR01035">
    <property type="entry name" value="hemA"/>
    <property type="match status" value="1"/>
</dbReference>
<feature type="domain" description="Tetrapyrrole biosynthesis glutamyl-tRNA reductase dimerisation" evidence="14">
    <location>
        <begin position="316"/>
        <end position="413"/>
    </location>
</feature>
<comment type="pathway">
    <text evidence="1 8 13">Porphyrin-containing compound metabolism; protoporphyrin-IX biosynthesis; 5-aminolevulinate from L-glutamyl-tRNA(Glu): step 1/2.</text>
</comment>
<evidence type="ECO:0000313" key="18">
    <source>
        <dbReference type="Proteomes" id="UP000094609"/>
    </source>
</evidence>
<dbReference type="SUPFAM" id="SSF51735">
    <property type="entry name" value="NAD(P)-binding Rossmann-fold domains"/>
    <property type="match status" value="1"/>
</dbReference>
<feature type="active site" description="Nucleophile" evidence="8 9">
    <location>
        <position position="51"/>
    </location>
</feature>
<evidence type="ECO:0000256" key="9">
    <source>
        <dbReference type="PIRSR" id="PIRSR000445-1"/>
    </source>
</evidence>
<comment type="domain">
    <text evidence="8">Possesses an unusual extended V-shaped dimeric structure with each monomer consisting of three distinct domains arranged along a curved 'spinal' alpha-helix. The N-terminal catalytic domain specifically recognizes the glutamate moiety of the substrate. The second domain is the NADPH-binding domain, and the third C-terminal domain is responsible for dimerization.</text>
</comment>
<comment type="similarity">
    <text evidence="2 8 13">Belongs to the glutamyl-tRNA reductase family.</text>
</comment>
<feature type="binding site" evidence="8 11">
    <location>
        <begin position="190"/>
        <end position="195"/>
    </location>
    <ligand>
        <name>NADP(+)</name>
        <dbReference type="ChEBI" id="CHEBI:58349"/>
    </ligand>
</feature>
<dbReference type="Proteomes" id="UP000094609">
    <property type="component" value="Chromosome"/>
</dbReference>
<dbReference type="HAMAP" id="MF_00087">
    <property type="entry name" value="Glu_tRNA_reductase"/>
    <property type="match status" value="1"/>
</dbReference>
<feature type="binding site" evidence="8 10">
    <location>
        <position position="121"/>
    </location>
    <ligand>
        <name>substrate</name>
    </ligand>
</feature>
<comment type="catalytic activity">
    <reaction evidence="7 8 13">
        <text>(S)-4-amino-5-oxopentanoate + tRNA(Glu) + NADP(+) = L-glutamyl-tRNA(Glu) + NADPH + H(+)</text>
        <dbReference type="Rhea" id="RHEA:12344"/>
        <dbReference type="Rhea" id="RHEA-COMP:9663"/>
        <dbReference type="Rhea" id="RHEA-COMP:9680"/>
        <dbReference type="ChEBI" id="CHEBI:15378"/>
        <dbReference type="ChEBI" id="CHEBI:57501"/>
        <dbReference type="ChEBI" id="CHEBI:57783"/>
        <dbReference type="ChEBI" id="CHEBI:58349"/>
        <dbReference type="ChEBI" id="CHEBI:78442"/>
        <dbReference type="ChEBI" id="CHEBI:78520"/>
        <dbReference type="EC" id="1.2.1.70"/>
    </reaction>
</comment>
<sequence length="434" mass="48608">MHYLTISFTHKNTDISIREKLAFNSEEKCRHFMGTLIGCAAVNEVILLSTCNRVEIITSVTDCQSALGDSFDLLSHVANVTREELEEHADIYEDNGAIHHLFTVCASLDSLVIGETQIAGQLKEAFKFAFENNYCGQKLGRAMHHAFRCAAEVRSRTDISKSPVSVSSVAVNKAKDLLGSIGGLSALVVGAGEMSQLAAKHLISNGVNVIIINRNLEHAQALATELGELATTAPYSKLTEFINRYRLVFTATGAPHSVISDDMVEEKEFSRYWFDIAVPRDIDIKEHANLHVFAVDDLEEIVTRNMSLREEQAKIAYSIVGRSTMDFFKWLQSMCVDPIIKEIRDHAKECSLQELEKAVKKGYIPEELQDQVSKVLHHAFNSFLHSATKNLKEVAEKPEADTIVQAVQYIFNINEDQTKRMNMYKCEYQMGGIK</sequence>
<dbReference type="PATRIC" id="fig|1193502.14.peg.1706"/>
<evidence type="ECO:0000256" key="7">
    <source>
        <dbReference type="ARBA" id="ARBA00047464"/>
    </source>
</evidence>
<evidence type="ECO:0000256" key="4">
    <source>
        <dbReference type="ARBA" id="ARBA00022857"/>
    </source>
</evidence>
<dbReference type="CDD" id="cd05213">
    <property type="entry name" value="NAD_bind_Glutamyl_tRNA_reduct"/>
    <property type="match status" value="1"/>
</dbReference>
<dbReference type="InterPro" id="IPR018214">
    <property type="entry name" value="GluRdtase_CS"/>
</dbReference>
<dbReference type="UniPathway" id="UPA00251">
    <property type="reaction ID" value="UER00316"/>
</dbReference>
<keyword evidence="4 8" id="KW-0521">NADP</keyword>
<dbReference type="Gene3D" id="3.30.460.30">
    <property type="entry name" value="Glutamyl-tRNA reductase, N-terminal domain"/>
    <property type="match status" value="1"/>
</dbReference>
<accession>A0A1D7TKC4</accession>
<evidence type="ECO:0000256" key="10">
    <source>
        <dbReference type="PIRSR" id="PIRSR000445-2"/>
    </source>
</evidence>
<organism evidence="17 18">
    <name type="scientific">Sulfurospirillum halorespirans DSM 13726</name>
    <dbReference type="NCBI Taxonomy" id="1193502"/>
    <lineage>
        <taxon>Bacteria</taxon>
        <taxon>Pseudomonadati</taxon>
        <taxon>Campylobacterota</taxon>
        <taxon>Epsilonproteobacteria</taxon>
        <taxon>Campylobacterales</taxon>
        <taxon>Sulfurospirillaceae</taxon>
        <taxon>Sulfurospirillum</taxon>
    </lineage>
</organism>
<dbReference type="InterPro" id="IPR015896">
    <property type="entry name" value="4pyrrol_synth_GluRdtase_dimer"/>
</dbReference>
<evidence type="ECO:0000256" key="5">
    <source>
        <dbReference type="ARBA" id="ARBA00023002"/>
    </source>
</evidence>
<evidence type="ECO:0000256" key="11">
    <source>
        <dbReference type="PIRSR" id="PIRSR000445-3"/>
    </source>
</evidence>
<dbReference type="GO" id="GO:0019353">
    <property type="term" value="P:protoporphyrinogen IX biosynthetic process from glutamate"/>
    <property type="evidence" value="ECO:0007669"/>
    <property type="project" value="TreeGrafter"/>
</dbReference>
<dbReference type="STRING" id="1193502.SHALO_1680"/>
<feature type="domain" description="Glutamyl-tRNA reductase N-terminal" evidence="16">
    <location>
        <begin position="6"/>
        <end position="157"/>
    </location>
</feature>
<evidence type="ECO:0000256" key="3">
    <source>
        <dbReference type="ARBA" id="ARBA00012970"/>
    </source>
</evidence>
<evidence type="ECO:0000256" key="1">
    <source>
        <dbReference type="ARBA" id="ARBA00005059"/>
    </source>
</evidence>
<dbReference type="FunFam" id="3.30.460.30:FF:000001">
    <property type="entry name" value="Glutamyl-tRNA reductase"/>
    <property type="match status" value="1"/>
</dbReference>
<dbReference type="SUPFAM" id="SSF69075">
    <property type="entry name" value="Glutamyl tRNA-reductase dimerization domain"/>
    <property type="match status" value="1"/>
</dbReference>
<feature type="binding site" evidence="8 10">
    <location>
        <begin position="115"/>
        <end position="117"/>
    </location>
    <ligand>
        <name>substrate</name>
    </ligand>
</feature>
<dbReference type="InterPro" id="IPR015895">
    <property type="entry name" value="4pyrrol_synth_GluRdtase_N"/>
</dbReference>
<dbReference type="Gene3D" id="3.40.50.720">
    <property type="entry name" value="NAD(P)-binding Rossmann-like Domain"/>
    <property type="match status" value="1"/>
</dbReference>
<dbReference type="Pfam" id="PF00745">
    <property type="entry name" value="GlutR_dimer"/>
    <property type="match status" value="1"/>
</dbReference>
<keyword evidence="6 8" id="KW-0627">Porphyrin biosynthesis</keyword>
<evidence type="ECO:0000256" key="6">
    <source>
        <dbReference type="ARBA" id="ARBA00023244"/>
    </source>
</evidence>
<dbReference type="InterPro" id="IPR036453">
    <property type="entry name" value="GluRdtase_dimer_dom_sf"/>
</dbReference>
<dbReference type="EMBL" id="CP017111">
    <property type="protein sequence ID" value="AOO65451.1"/>
    <property type="molecule type" value="Genomic_DNA"/>
</dbReference>
<evidence type="ECO:0000256" key="13">
    <source>
        <dbReference type="RuleBase" id="RU000584"/>
    </source>
</evidence>
<feature type="site" description="Important for activity" evidence="8 12">
    <location>
        <position position="100"/>
    </location>
</feature>
<dbReference type="InterPro" id="IPR000343">
    <property type="entry name" value="4pyrrol_synth_GluRdtase"/>
</dbReference>
<dbReference type="EC" id="1.2.1.70" evidence="3 8"/>
<keyword evidence="18" id="KW-1185">Reference proteome</keyword>
<dbReference type="PIRSF" id="PIRSF000445">
    <property type="entry name" value="4pyrrol_synth_GluRdtase"/>
    <property type="match status" value="1"/>
</dbReference>
<dbReference type="InterPro" id="IPR006151">
    <property type="entry name" value="Shikm_DH/Glu-tRNA_Rdtase"/>
</dbReference>
<feature type="domain" description="Quinate/shikimate 5-dehydrogenase/glutamyl-tRNA reductase" evidence="15">
    <location>
        <begin position="174"/>
        <end position="301"/>
    </location>
</feature>
<dbReference type="Pfam" id="PF05201">
    <property type="entry name" value="GlutR_N"/>
    <property type="match status" value="1"/>
</dbReference>
<name>A0A1D7TKC4_9BACT</name>
<protein>
    <recommendedName>
        <fullName evidence="3 8">Glutamyl-tRNA reductase</fullName>
        <shortName evidence="8">GluTR</shortName>
        <ecNumber evidence="3 8">1.2.1.70</ecNumber>
    </recommendedName>
</protein>
<proteinExistence type="inferred from homology"/>
<evidence type="ECO:0000256" key="2">
    <source>
        <dbReference type="ARBA" id="ARBA00005916"/>
    </source>
</evidence>
<evidence type="ECO:0000256" key="12">
    <source>
        <dbReference type="PIRSR" id="PIRSR000445-4"/>
    </source>
</evidence>
<evidence type="ECO:0000256" key="8">
    <source>
        <dbReference type="HAMAP-Rule" id="MF_00087"/>
    </source>
</evidence>
<comment type="function">
    <text evidence="8">Catalyzes the NADPH-dependent reduction of glutamyl-tRNA(Glu) to glutamate 1-semialdehyde (GSA).</text>
</comment>
<evidence type="ECO:0000259" key="14">
    <source>
        <dbReference type="Pfam" id="PF00745"/>
    </source>
</evidence>
<dbReference type="GO" id="GO:0008883">
    <property type="term" value="F:glutamyl-tRNA reductase activity"/>
    <property type="evidence" value="ECO:0007669"/>
    <property type="project" value="UniProtKB-UniRule"/>
</dbReference>
<dbReference type="InterPro" id="IPR036291">
    <property type="entry name" value="NAD(P)-bd_dom_sf"/>
</dbReference>
<dbReference type="AlphaFoldDB" id="A0A1D7TKC4"/>
<comment type="miscellaneous">
    <text evidence="8">During catalysis, the active site Cys acts as a nucleophile attacking the alpha-carbonyl group of tRNA-bound glutamate with the formation of a thioester intermediate between enzyme and glutamate, and the concomitant release of tRNA(Glu). The thioester intermediate is finally reduced by direct hydride transfer from NADPH, to form the product GSA.</text>
</comment>
<dbReference type="Pfam" id="PF01488">
    <property type="entry name" value="Shikimate_DH"/>
    <property type="match status" value="1"/>
</dbReference>
<dbReference type="InterPro" id="IPR036343">
    <property type="entry name" value="GluRdtase_N_sf"/>
</dbReference>
<reference evidence="18" key="1">
    <citation type="submission" date="2016-08" db="EMBL/GenBank/DDBJ databases">
        <title>Complete genome sequence of the organohalide-respiring Epsilonproteobacterium Sulfurospirillum halorespirans.</title>
        <authorList>
            <person name="Goris T."/>
            <person name="Zimmermann J."/>
            <person name="Schenz B."/>
            <person name="Lemos M."/>
            <person name="Hackermueller J."/>
            <person name="Diekert G."/>
        </authorList>
    </citation>
    <scope>NUCLEOTIDE SEQUENCE [LARGE SCALE GENOMIC DNA]</scope>
    <source>
        <strain>DSM 13726</strain>
        <strain evidence="18">PCE-M2</strain>
    </source>
</reference>
<dbReference type="PANTHER" id="PTHR43013:SF1">
    <property type="entry name" value="GLUTAMYL-TRNA REDUCTASE"/>
    <property type="match status" value="1"/>
</dbReference>
<dbReference type="PROSITE" id="PS00747">
    <property type="entry name" value="GLUTR"/>
    <property type="match status" value="1"/>
</dbReference>
<feature type="binding site" evidence="8 10">
    <location>
        <position position="110"/>
    </location>
    <ligand>
        <name>substrate</name>
    </ligand>
</feature>
<feature type="binding site" evidence="8 10">
    <location>
        <begin position="50"/>
        <end position="53"/>
    </location>
    <ligand>
        <name>substrate</name>
    </ligand>
</feature>
<keyword evidence="5 8" id="KW-0560">Oxidoreductase</keyword>